<dbReference type="OrthoDB" id="7818064at2"/>
<dbReference type="InterPro" id="IPR036188">
    <property type="entry name" value="FAD/NAD-bd_sf"/>
</dbReference>
<name>A0A3N4UMS6_9RHOB</name>
<dbReference type="PANTHER" id="PTHR13847">
    <property type="entry name" value="SARCOSINE DEHYDROGENASE-RELATED"/>
    <property type="match status" value="1"/>
</dbReference>
<organism evidence="3 4">
    <name type="scientific">Pacificibacter maritimus</name>
    <dbReference type="NCBI Taxonomy" id="762213"/>
    <lineage>
        <taxon>Bacteria</taxon>
        <taxon>Pseudomonadati</taxon>
        <taxon>Pseudomonadota</taxon>
        <taxon>Alphaproteobacteria</taxon>
        <taxon>Rhodobacterales</taxon>
        <taxon>Roseobacteraceae</taxon>
        <taxon>Pacificibacter</taxon>
    </lineage>
</organism>
<evidence type="ECO:0000256" key="1">
    <source>
        <dbReference type="ARBA" id="ARBA00023002"/>
    </source>
</evidence>
<accession>A0A3N4UMS6</accession>
<sequence>MGSADITIYGAGAFGLSAAFEALKRGAKVRVIDPNGVGFGASGGIVGALAPHTPERWEHKKEFQLESLLMSRDHWPSVESISGKPTGYQNKGRLQAIPNDHQLGLARFRTESAQTLWKGLAEWRVIPAAQAGDWAPQSPTGWLVHDTLSAHINPAQACAALAAAVTKMGGTIIAEGPAEGKVIHATGAWGLYEMSERLGREVGNGEKGQAILLKYDRVGAPQIFAGGVHFIPHSDGTLAIGSTSERYYDAPFETDALVENLLKRAIKIMPQLAEAPVLKRWAGLRPRSYTRAPMVGADPTRHGEFVFNGGFKIGFGMAPLAAQKLIDLVLEGRDTIHDDFKVEASMTD</sequence>
<protein>
    <submittedName>
        <fullName evidence="3">Glycine/D-amino acid oxidase-like deaminating enzyme</fullName>
    </submittedName>
</protein>
<keyword evidence="1" id="KW-0560">Oxidoreductase</keyword>
<dbReference type="GO" id="GO:0005737">
    <property type="term" value="C:cytoplasm"/>
    <property type="evidence" value="ECO:0007669"/>
    <property type="project" value="TreeGrafter"/>
</dbReference>
<proteinExistence type="predicted"/>
<evidence type="ECO:0000313" key="4">
    <source>
        <dbReference type="Proteomes" id="UP000269689"/>
    </source>
</evidence>
<evidence type="ECO:0000259" key="2">
    <source>
        <dbReference type="Pfam" id="PF01266"/>
    </source>
</evidence>
<dbReference type="Gene3D" id="3.30.9.10">
    <property type="entry name" value="D-Amino Acid Oxidase, subunit A, domain 2"/>
    <property type="match status" value="2"/>
</dbReference>
<dbReference type="PANTHER" id="PTHR13847:SF289">
    <property type="entry name" value="GLYCINE OXIDASE"/>
    <property type="match status" value="1"/>
</dbReference>
<dbReference type="RefSeq" id="WP_123794070.1">
    <property type="nucleotide sequence ID" value="NZ_RKQK01000005.1"/>
</dbReference>
<dbReference type="SUPFAM" id="SSF54373">
    <property type="entry name" value="FAD-linked reductases, C-terminal domain"/>
    <property type="match status" value="1"/>
</dbReference>
<dbReference type="GO" id="GO:0016491">
    <property type="term" value="F:oxidoreductase activity"/>
    <property type="evidence" value="ECO:0007669"/>
    <property type="project" value="UniProtKB-KW"/>
</dbReference>
<dbReference type="Pfam" id="PF01266">
    <property type="entry name" value="DAO"/>
    <property type="match status" value="1"/>
</dbReference>
<comment type="caution">
    <text evidence="3">The sequence shown here is derived from an EMBL/GenBank/DDBJ whole genome shotgun (WGS) entry which is preliminary data.</text>
</comment>
<feature type="domain" description="FAD dependent oxidoreductase" evidence="2">
    <location>
        <begin position="5"/>
        <end position="328"/>
    </location>
</feature>
<dbReference type="EMBL" id="RKQK01000005">
    <property type="protein sequence ID" value="RPE63160.1"/>
    <property type="molecule type" value="Genomic_DNA"/>
</dbReference>
<gene>
    <name evidence="3" type="ORF">EDD53_2757</name>
</gene>
<reference evidence="3 4" key="1">
    <citation type="submission" date="2018-11" db="EMBL/GenBank/DDBJ databases">
        <title>Genomic Encyclopedia of Type Strains, Phase IV (KMG-IV): sequencing the most valuable type-strain genomes for metagenomic binning, comparative biology and taxonomic classification.</title>
        <authorList>
            <person name="Goeker M."/>
        </authorList>
    </citation>
    <scope>NUCLEOTIDE SEQUENCE [LARGE SCALE GENOMIC DNA]</scope>
    <source>
        <strain evidence="3 4">DSM 104731</strain>
    </source>
</reference>
<dbReference type="SUPFAM" id="SSF51905">
    <property type="entry name" value="FAD/NAD(P)-binding domain"/>
    <property type="match status" value="1"/>
</dbReference>
<dbReference type="InterPro" id="IPR006076">
    <property type="entry name" value="FAD-dep_OxRdtase"/>
</dbReference>
<dbReference type="Proteomes" id="UP000269689">
    <property type="component" value="Unassembled WGS sequence"/>
</dbReference>
<evidence type="ECO:0000313" key="3">
    <source>
        <dbReference type="EMBL" id="RPE63160.1"/>
    </source>
</evidence>
<dbReference type="Gene3D" id="3.50.50.60">
    <property type="entry name" value="FAD/NAD(P)-binding domain"/>
    <property type="match status" value="2"/>
</dbReference>
<dbReference type="AlphaFoldDB" id="A0A3N4UMS6"/>
<keyword evidence="4" id="KW-1185">Reference proteome</keyword>